<reference evidence="11 12" key="1">
    <citation type="submission" date="2025-04" db="UniProtKB">
        <authorList>
            <consortium name="RefSeq"/>
        </authorList>
    </citation>
    <scope>IDENTIFICATION</scope>
</reference>
<feature type="transmembrane region" description="Helical" evidence="8">
    <location>
        <begin position="334"/>
        <end position="354"/>
    </location>
</feature>
<dbReference type="SMART" id="SM00014">
    <property type="entry name" value="acidPPc"/>
    <property type="match status" value="1"/>
</dbReference>
<evidence type="ECO:0000256" key="1">
    <source>
        <dbReference type="ARBA" id="ARBA00004477"/>
    </source>
</evidence>
<dbReference type="GeneID" id="105364017"/>
<dbReference type="Gene3D" id="1.20.144.10">
    <property type="entry name" value="Phosphatidic acid phosphatase type 2/haloperoxidase"/>
    <property type="match status" value="1"/>
</dbReference>
<evidence type="ECO:0000256" key="4">
    <source>
        <dbReference type="ARBA" id="ARBA00022824"/>
    </source>
</evidence>
<proteinExistence type="inferred from homology"/>
<evidence type="ECO:0000256" key="5">
    <source>
        <dbReference type="ARBA" id="ARBA00022989"/>
    </source>
</evidence>
<name>A0AAJ6YLB9_9HYME</name>
<evidence type="ECO:0000313" key="11">
    <source>
        <dbReference type="RefSeq" id="XP_011500152.1"/>
    </source>
</evidence>
<dbReference type="CDD" id="cd03388">
    <property type="entry name" value="PAP2_SPPase1"/>
    <property type="match status" value="1"/>
</dbReference>
<evidence type="ECO:0000259" key="9">
    <source>
        <dbReference type="SMART" id="SM00014"/>
    </source>
</evidence>
<dbReference type="SUPFAM" id="SSF48317">
    <property type="entry name" value="Acid phosphatase/Vanadium-dependent haloperoxidase"/>
    <property type="match status" value="1"/>
</dbReference>
<evidence type="ECO:0000256" key="7">
    <source>
        <dbReference type="ARBA" id="ARBA00038324"/>
    </source>
</evidence>
<dbReference type="Pfam" id="PF01569">
    <property type="entry name" value="PAP2"/>
    <property type="match status" value="1"/>
</dbReference>
<feature type="transmembrane region" description="Helical" evidence="8">
    <location>
        <begin position="179"/>
        <end position="200"/>
    </location>
</feature>
<keyword evidence="10" id="KW-1185">Reference proteome</keyword>
<keyword evidence="2 8" id="KW-0812">Transmembrane</keyword>
<evidence type="ECO:0000256" key="3">
    <source>
        <dbReference type="ARBA" id="ARBA00022801"/>
    </source>
</evidence>
<dbReference type="InterPro" id="IPR036938">
    <property type="entry name" value="PAP2/HPO_sf"/>
</dbReference>
<feature type="transmembrane region" description="Helical" evidence="8">
    <location>
        <begin position="235"/>
        <end position="254"/>
    </location>
</feature>
<dbReference type="GO" id="GO:0005789">
    <property type="term" value="C:endoplasmic reticulum membrane"/>
    <property type="evidence" value="ECO:0007669"/>
    <property type="project" value="UniProtKB-SubCell"/>
</dbReference>
<comment type="subcellular location">
    <subcellularLocation>
        <location evidence="1">Endoplasmic reticulum membrane</location>
        <topology evidence="1">Multi-pass membrane protein</topology>
    </subcellularLocation>
</comment>
<sequence length="430" mass="49431">MWSKFFQHYRDPYLVSRIQEFFGVQIHYNEHSKNKAINTINDWTAKNEKNSPANANSHLSKNGHVNHEIERTNNNHQNESRLNSDNASAIHVEDKISYKIKNYFWYYLFLFGTELGDEVFYLTFIPFWFWNIDGSAGRKIVLVWATIMSIGQALKDIICWPRPSSPPVARLQKKWSLEYGMPSTHAMIGVSIPFSVILFTMNKYNYSIVAGCIAAILWCSLICVSRIYLGMHTVLDVLVGLILSILLMILFVPLVNILDYYFLTNGWTLLAFVIISILIIIYYPRSDKWTPTRGDTTLVISVTAGVHVGAWLNYKTGAFVMPIQPPPYEIIWPSYLILGITTLRTIFGFCCVLGTKVICKTLTYNTMCAILQVNSKELMQSKDSLKNKKKILVDLVYKYITCFMIGFNIVYLLPNIFAMIGIERPTFYTE</sequence>
<dbReference type="RefSeq" id="XP_011500152.1">
    <property type="nucleotide sequence ID" value="XM_011501850.1"/>
</dbReference>
<feature type="transmembrane region" description="Helical" evidence="8">
    <location>
        <begin position="396"/>
        <end position="422"/>
    </location>
</feature>
<feature type="transmembrane region" description="Helical" evidence="8">
    <location>
        <begin position="206"/>
        <end position="228"/>
    </location>
</feature>
<gene>
    <name evidence="11 12" type="primary">LOC105364017</name>
</gene>
<keyword evidence="6 8" id="KW-0472">Membrane</keyword>
<dbReference type="Proteomes" id="UP000695007">
    <property type="component" value="Unplaced"/>
</dbReference>
<evidence type="ECO:0000313" key="10">
    <source>
        <dbReference type="Proteomes" id="UP000695007"/>
    </source>
</evidence>
<evidence type="ECO:0000256" key="2">
    <source>
        <dbReference type="ARBA" id="ARBA00022692"/>
    </source>
</evidence>
<dbReference type="AlphaFoldDB" id="A0AAJ6YLB9"/>
<feature type="domain" description="Phosphatidic acid phosphatase type 2/haloperoxidase" evidence="9">
    <location>
        <begin position="136"/>
        <end position="252"/>
    </location>
</feature>
<comment type="similarity">
    <text evidence="7">Belongs to the type 2 lipid phosphate phosphatase family.</text>
</comment>
<evidence type="ECO:0000313" key="12">
    <source>
        <dbReference type="RefSeq" id="XP_011500153.1"/>
    </source>
</evidence>
<dbReference type="GO" id="GO:0006670">
    <property type="term" value="P:sphingosine metabolic process"/>
    <property type="evidence" value="ECO:0007669"/>
    <property type="project" value="TreeGrafter"/>
</dbReference>
<keyword evidence="3" id="KW-0378">Hydrolase</keyword>
<dbReference type="GO" id="GO:0042392">
    <property type="term" value="F:sphingosine-1-phosphate phosphatase activity"/>
    <property type="evidence" value="ECO:0007669"/>
    <property type="project" value="TreeGrafter"/>
</dbReference>
<feature type="transmembrane region" description="Helical" evidence="8">
    <location>
        <begin position="104"/>
        <end position="129"/>
    </location>
</feature>
<evidence type="ECO:0000256" key="8">
    <source>
        <dbReference type="SAM" id="Phobius"/>
    </source>
</evidence>
<dbReference type="InterPro" id="IPR000326">
    <property type="entry name" value="PAP2/HPO"/>
</dbReference>
<dbReference type="PANTHER" id="PTHR14969">
    <property type="entry name" value="SPHINGOSINE-1-PHOSPHATE PHOSPHOHYDROLASE"/>
    <property type="match status" value="1"/>
</dbReference>
<keyword evidence="5 8" id="KW-1133">Transmembrane helix</keyword>
<feature type="transmembrane region" description="Helical" evidence="8">
    <location>
        <begin position="260"/>
        <end position="284"/>
    </location>
</feature>
<dbReference type="KEGG" id="csol:105364017"/>
<dbReference type="RefSeq" id="XP_011500153.1">
    <property type="nucleotide sequence ID" value="XM_011501851.1"/>
</dbReference>
<organism evidence="10 12">
    <name type="scientific">Ceratosolen solmsi marchali</name>
    <dbReference type="NCBI Taxonomy" id="326594"/>
    <lineage>
        <taxon>Eukaryota</taxon>
        <taxon>Metazoa</taxon>
        <taxon>Ecdysozoa</taxon>
        <taxon>Arthropoda</taxon>
        <taxon>Hexapoda</taxon>
        <taxon>Insecta</taxon>
        <taxon>Pterygota</taxon>
        <taxon>Neoptera</taxon>
        <taxon>Endopterygota</taxon>
        <taxon>Hymenoptera</taxon>
        <taxon>Apocrita</taxon>
        <taxon>Proctotrupomorpha</taxon>
        <taxon>Chalcidoidea</taxon>
        <taxon>Agaonidae</taxon>
        <taxon>Agaoninae</taxon>
        <taxon>Ceratosolen</taxon>
    </lineage>
</organism>
<evidence type="ECO:0000256" key="6">
    <source>
        <dbReference type="ARBA" id="ARBA00023136"/>
    </source>
</evidence>
<dbReference type="PANTHER" id="PTHR14969:SF28">
    <property type="entry name" value="DIHYDROSPHINGOSINE 1-PHOSPHATE PHOSPHATASE LCB3-RELATED"/>
    <property type="match status" value="1"/>
</dbReference>
<accession>A0AAJ6YLB9</accession>
<protein>
    <submittedName>
        <fullName evidence="11 12">Sphingosine-1-phosphate phosphatase 1-like</fullName>
    </submittedName>
</protein>
<keyword evidence="4" id="KW-0256">Endoplasmic reticulum</keyword>